<evidence type="ECO:0000259" key="1">
    <source>
        <dbReference type="Pfam" id="PF14090"/>
    </source>
</evidence>
<name>A0A8S5TXY9_9VIRU</name>
<dbReference type="InterPro" id="IPR055245">
    <property type="entry name" value="HTH_proteobacteria"/>
</dbReference>
<dbReference type="Pfam" id="PF14090">
    <property type="entry name" value="HTH_39"/>
    <property type="match status" value="1"/>
</dbReference>
<sequence length="76" mass="8636">MENINPNEKTSQTQNGKILKALLNGERLTQLDAYTRFSCTRLGARIYDLKQKGHKIEKQMVVVASGKRVAEYRLAV</sequence>
<feature type="domain" description="Winged helix-turn-helix" evidence="1">
    <location>
        <begin position="13"/>
        <end position="75"/>
    </location>
</feature>
<organism evidence="2">
    <name type="scientific">Phage sp. ctHEp8</name>
    <dbReference type="NCBI Taxonomy" id="2825790"/>
    <lineage>
        <taxon>Viruses</taxon>
    </lineage>
</organism>
<proteinExistence type="predicted"/>
<accession>A0A8S5TXY9</accession>
<dbReference type="EMBL" id="BK015959">
    <property type="protein sequence ID" value="DAF87065.1"/>
    <property type="molecule type" value="Genomic_DNA"/>
</dbReference>
<protein>
    <submittedName>
        <fullName evidence="2">Helix-turn-helix domain protein</fullName>
    </submittedName>
</protein>
<reference evidence="2" key="1">
    <citation type="journal article" date="2021" name="Proc. Natl. Acad. Sci. U.S.A.">
        <title>A Catalog of Tens of Thousands of Viruses from Human Metagenomes Reveals Hidden Associations with Chronic Diseases.</title>
        <authorList>
            <person name="Tisza M.J."/>
            <person name="Buck C.B."/>
        </authorList>
    </citation>
    <scope>NUCLEOTIDE SEQUENCE</scope>
    <source>
        <strain evidence="2">CtHEp8</strain>
    </source>
</reference>
<evidence type="ECO:0000313" key="2">
    <source>
        <dbReference type="EMBL" id="DAF87065.1"/>
    </source>
</evidence>